<sequence length="387" mass="41559">MTAHAVGRESPTAPTLNRFGGAHCETAALHKVLAHHGTEVSEPLLFGVAGGISFMHMPKGPEGRAFVGGRNGPFPDFTRRMAAGVGLRLEVVLPPDPETAWEQVRGQLALGSPVIVYGDLFHLPYYQATRHFGAHAFVVLDHDPDAGTVTVSDRCVAPRTLSLDDLAAARGSEHPPFPPRHAWLRADWAAAREPSADDIRHGVRVSCAAMRNPVVPTFGLRGLAAYGAGLDHLVRRSPAEDVVTALCGAYVDFELAGTGGCGFRAMFADFLAEAATRTADQALERAVPLARGAVDAWHDFLALLLPSWTPAFTELRDTLNERDQRLLRGSTQDQDAAAALGARLPELRTAAAEGLDPLREQLSGQLRSAAQRVVKAEETLFDVLKEV</sequence>
<gene>
    <name evidence="3" type="ORF">AQJ11_07395</name>
</gene>
<evidence type="ECO:0000259" key="2">
    <source>
        <dbReference type="Pfam" id="PF16169"/>
    </source>
</evidence>
<keyword evidence="4" id="KW-1185">Reference proteome</keyword>
<dbReference type="InterPro" id="IPR026935">
    <property type="entry name" value="BtrH_N"/>
</dbReference>
<feature type="domain" description="DUF4872" evidence="2">
    <location>
        <begin position="164"/>
        <end position="303"/>
    </location>
</feature>
<evidence type="ECO:0000259" key="1">
    <source>
        <dbReference type="Pfam" id="PF14399"/>
    </source>
</evidence>
<evidence type="ECO:0008006" key="5">
    <source>
        <dbReference type="Google" id="ProtNLM"/>
    </source>
</evidence>
<accession>A0A101QK35</accession>
<name>A0A101QK35_STRCK</name>
<evidence type="ECO:0000313" key="3">
    <source>
        <dbReference type="EMBL" id="KUN31306.1"/>
    </source>
</evidence>
<dbReference type="Pfam" id="PF14399">
    <property type="entry name" value="BtrH_N"/>
    <property type="match status" value="1"/>
</dbReference>
<feature type="domain" description="Butirosin biosynthesis protein H N-terminal" evidence="1">
    <location>
        <begin position="23"/>
        <end position="154"/>
    </location>
</feature>
<evidence type="ECO:0000313" key="4">
    <source>
        <dbReference type="Proteomes" id="UP000053398"/>
    </source>
</evidence>
<dbReference type="Pfam" id="PF16169">
    <property type="entry name" value="DUF4872"/>
    <property type="match status" value="1"/>
</dbReference>
<organism evidence="3 4">
    <name type="scientific">Streptomyces corchorusii</name>
    <name type="common">Streptomyces chibaensis</name>
    <dbReference type="NCBI Taxonomy" id="1903"/>
    <lineage>
        <taxon>Bacteria</taxon>
        <taxon>Bacillati</taxon>
        <taxon>Actinomycetota</taxon>
        <taxon>Actinomycetes</taxon>
        <taxon>Kitasatosporales</taxon>
        <taxon>Streptomycetaceae</taxon>
        <taxon>Streptomyces</taxon>
    </lineage>
</organism>
<protein>
    <recommendedName>
        <fullName evidence="5">Peptidase</fullName>
    </recommendedName>
</protein>
<dbReference type="EMBL" id="LMWP01000006">
    <property type="protein sequence ID" value="KUN31306.1"/>
    <property type="molecule type" value="Genomic_DNA"/>
</dbReference>
<dbReference type="Proteomes" id="UP000053398">
    <property type="component" value="Unassembled WGS sequence"/>
</dbReference>
<dbReference type="InterPro" id="IPR032369">
    <property type="entry name" value="DUF4872"/>
</dbReference>
<reference evidence="3 4" key="1">
    <citation type="submission" date="2015-10" db="EMBL/GenBank/DDBJ databases">
        <title>Draft genome sequence of Streptomyces corchorusii DSM 40340, type strain for the species Streptomyces corchorusii.</title>
        <authorList>
            <person name="Ruckert C."/>
            <person name="Winkler A."/>
            <person name="Kalinowski J."/>
            <person name="Kampfer P."/>
            <person name="Glaeser S."/>
        </authorList>
    </citation>
    <scope>NUCLEOTIDE SEQUENCE [LARGE SCALE GENOMIC DNA]</scope>
    <source>
        <strain evidence="3 4">DSM 40340</strain>
    </source>
</reference>
<comment type="caution">
    <text evidence="3">The sequence shown here is derived from an EMBL/GenBank/DDBJ whole genome shotgun (WGS) entry which is preliminary data.</text>
</comment>
<dbReference type="AlphaFoldDB" id="A0A101QK35"/>
<proteinExistence type="predicted"/>
<dbReference type="RefSeq" id="WP_059262313.1">
    <property type="nucleotide sequence ID" value="NZ_KQ948353.1"/>
</dbReference>